<evidence type="ECO:0000313" key="2">
    <source>
        <dbReference type="EMBL" id="KIM27919.1"/>
    </source>
</evidence>
<feature type="region of interest" description="Disordered" evidence="1">
    <location>
        <begin position="52"/>
        <end position="72"/>
    </location>
</feature>
<feature type="compositionally biased region" description="Low complexity" evidence="1">
    <location>
        <begin position="263"/>
        <end position="281"/>
    </location>
</feature>
<evidence type="ECO:0000313" key="3">
    <source>
        <dbReference type="Proteomes" id="UP000054097"/>
    </source>
</evidence>
<keyword evidence="3" id="KW-1185">Reference proteome</keyword>
<feature type="region of interest" description="Disordered" evidence="1">
    <location>
        <begin position="94"/>
        <end position="168"/>
    </location>
</feature>
<proteinExistence type="predicted"/>
<feature type="compositionally biased region" description="Basic and acidic residues" evidence="1">
    <location>
        <begin position="94"/>
        <end position="110"/>
    </location>
</feature>
<dbReference type="InterPro" id="IPR022024">
    <property type="entry name" value="DUF3602"/>
</dbReference>
<dbReference type="HOGENOM" id="CLU_628688_0_0_1"/>
<reference evidence="2 3" key="1">
    <citation type="submission" date="2014-04" db="EMBL/GenBank/DDBJ databases">
        <authorList>
            <consortium name="DOE Joint Genome Institute"/>
            <person name="Kuo A."/>
            <person name="Zuccaro A."/>
            <person name="Kohler A."/>
            <person name="Nagy L.G."/>
            <person name="Floudas D."/>
            <person name="Copeland A."/>
            <person name="Barry K.W."/>
            <person name="Cichocki N."/>
            <person name="Veneault-Fourrey C."/>
            <person name="LaButti K."/>
            <person name="Lindquist E.A."/>
            <person name="Lipzen A."/>
            <person name="Lundell T."/>
            <person name="Morin E."/>
            <person name="Murat C."/>
            <person name="Sun H."/>
            <person name="Tunlid A."/>
            <person name="Henrissat B."/>
            <person name="Grigoriev I.V."/>
            <person name="Hibbett D.S."/>
            <person name="Martin F."/>
            <person name="Nordberg H.P."/>
            <person name="Cantor M.N."/>
            <person name="Hua S.X."/>
        </authorList>
    </citation>
    <scope>NUCLEOTIDE SEQUENCE [LARGE SCALE GENOMIC DNA]</scope>
    <source>
        <strain evidence="2 3">MAFF 305830</strain>
    </source>
</reference>
<dbReference type="EMBL" id="KN824296">
    <property type="protein sequence ID" value="KIM27919.1"/>
    <property type="molecule type" value="Genomic_DNA"/>
</dbReference>
<evidence type="ECO:0000256" key="1">
    <source>
        <dbReference type="SAM" id="MobiDB-lite"/>
    </source>
</evidence>
<name>A0A0C3B6Z7_SERVB</name>
<dbReference type="Proteomes" id="UP000054097">
    <property type="component" value="Unassembled WGS sequence"/>
</dbReference>
<feature type="compositionally biased region" description="Low complexity" evidence="1">
    <location>
        <begin position="119"/>
        <end position="129"/>
    </location>
</feature>
<gene>
    <name evidence="2" type="ORF">M408DRAFT_329833</name>
</gene>
<dbReference type="Pfam" id="PF12223">
    <property type="entry name" value="DUF3602"/>
    <property type="match status" value="1"/>
</dbReference>
<feature type="region of interest" description="Disordered" evidence="1">
    <location>
        <begin position="1"/>
        <end position="37"/>
    </location>
</feature>
<dbReference type="AlphaFoldDB" id="A0A0C3B6Z7"/>
<dbReference type="OrthoDB" id="3270586at2759"/>
<feature type="compositionally biased region" description="Basic and acidic residues" evidence="1">
    <location>
        <begin position="1"/>
        <end position="11"/>
    </location>
</feature>
<reference evidence="3" key="2">
    <citation type="submission" date="2015-01" db="EMBL/GenBank/DDBJ databases">
        <title>Evolutionary Origins and Diversification of the Mycorrhizal Mutualists.</title>
        <authorList>
            <consortium name="DOE Joint Genome Institute"/>
            <consortium name="Mycorrhizal Genomics Consortium"/>
            <person name="Kohler A."/>
            <person name="Kuo A."/>
            <person name="Nagy L.G."/>
            <person name="Floudas D."/>
            <person name="Copeland A."/>
            <person name="Barry K.W."/>
            <person name="Cichocki N."/>
            <person name="Veneault-Fourrey C."/>
            <person name="LaButti K."/>
            <person name="Lindquist E.A."/>
            <person name="Lipzen A."/>
            <person name="Lundell T."/>
            <person name="Morin E."/>
            <person name="Murat C."/>
            <person name="Riley R."/>
            <person name="Ohm R."/>
            <person name="Sun H."/>
            <person name="Tunlid A."/>
            <person name="Henrissat B."/>
            <person name="Grigoriev I.V."/>
            <person name="Hibbett D.S."/>
            <person name="Martin F."/>
        </authorList>
    </citation>
    <scope>NUCLEOTIDE SEQUENCE [LARGE SCALE GENOMIC DNA]</scope>
    <source>
        <strain evidence="3">MAFF 305830</strain>
    </source>
</reference>
<protein>
    <submittedName>
        <fullName evidence="2">Uncharacterized protein</fullName>
    </submittedName>
</protein>
<feature type="compositionally biased region" description="Low complexity" evidence="1">
    <location>
        <begin position="220"/>
        <end position="243"/>
    </location>
</feature>
<organism evidence="2 3">
    <name type="scientific">Serendipita vermifera MAFF 305830</name>
    <dbReference type="NCBI Taxonomy" id="933852"/>
    <lineage>
        <taxon>Eukaryota</taxon>
        <taxon>Fungi</taxon>
        <taxon>Dikarya</taxon>
        <taxon>Basidiomycota</taxon>
        <taxon>Agaricomycotina</taxon>
        <taxon>Agaricomycetes</taxon>
        <taxon>Sebacinales</taxon>
        <taxon>Serendipitaceae</taxon>
        <taxon>Serendipita</taxon>
    </lineage>
</organism>
<feature type="region of interest" description="Disordered" evidence="1">
    <location>
        <begin position="201"/>
        <end position="321"/>
    </location>
</feature>
<feature type="compositionally biased region" description="Polar residues" evidence="1">
    <location>
        <begin position="244"/>
        <end position="262"/>
    </location>
</feature>
<feature type="compositionally biased region" description="Low complexity" evidence="1">
    <location>
        <begin position="141"/>
        <end position="155"/>
    </location>
</feature>
<accession>A0A0C3B6Z7</accession>
<sequence length="383" mass="41373">MLNKDKKDKVKPVVWSSGRGGAGNHHTKSKDAPKKVIIDPDLIPKKKVLEIETARNRSTAGGRGGRGNRYDHVLEPGVFDRVMQYESARIAESKATKEAEKSIKIEEPRARGRSILLGDTTDSLRGSTRSRLRSASMSTFATSVSGSSANTSSSNHETRSSTPASRISRKFFTPWKKRVIGGSTSDRASISSIDNAGIYKTAPFPNILPSTSTHTHNERSSSLALQQQPQPQPTAIATTSTPSNLNASGSIESTSHGSTFFDSSLRTPSSSCSPPRQCAPPVNRPPRLDRPQGNLLPSSAPRGPRGPPIADRGLTSIPRSYSNVDVSTTANNWRNDGGFDGYPCLVEGDPQGPPFTPYHQLLKPNTVRHNPKAMRKSEGVPFI</sequence>